<accession>A0A075SDR2</accession>
<feature type="transmembrane region" description="Helical" evidence="1">
    <location>
        <begin position="106"/>
        <end position="132"/>
    </location>
</feature>
<reference evidence="2 3" key="1">
    <citation type="journal article" date="2014" name="Genome Announc.">
        <title>Whole-Genome Sequence of Streptococcus suis Serotype 4 Reference Strain 6407.</title>
        <authorList>
            <person name="Wang K."/>
            <person name="Chen J."/>
            <person name="Yao H."/>
            <person name="Lu C."/>
        </authorList>
    </citation>
    <scope>NUCLEOTIDE SEQUENCE [LARGE SCALE GENOMIC DNA]</scope>
    <source>
        <strain evidence="2">6407</strain>
    </source>
</reference>
<dbReference type="PATRIC" id="fig|1214179.4.peg.1051"/>
<dbReference type="AlphaFoldDB" id="A0A075SDR2"/>
<keyword evidence="1" id="KW-0472">Membrane</keyword>
<feature type="transmembrane region" description="Helical" evidence="1">
    <location>
        <begin position="12"/>
        <end position="37"/>
    </location>
</feature>
<protein>
    <recommendedName>
        <fullName evidence="4">ABC transporter permease</fullName>
    </recommendedName>
</protein>
<evidence type="ECO:0000313" key="3">
    <source>
        <dbReference type="Proteomes" id="UP000028185"/>
    </source>
</evidence>
<keyword evidence="1" id="KW-1133">Transmembrane helix</keyword>
<dbReference type="HOGENOM" id="CLU_1145767_0_0_9"/>
<feature type="transmembrane region" description="Helical" evidence="1">
    <location>
        <begin position="209"/>
        <end position="234"/>
    </location>
</feature>
<name>A0A075SDR2_STRSU</name>
<proteinExistence type="predicted"/>
<evidence type="ECO:0008006" key="4">
    <source>
        <dbReference type="Google" id="ProtNLM"/>
    </source>
</evidence>
<feature type="transmembrane region" description="Helical" evidence="1">
    <location>
        <begin position="170"/>
        <end position="197"/>
    </location>
</feature>
<dbReference type="RefSeq" id="WP_024381913.1">
    <property type="nucleotide sequence ID" value="NZ_ALLE01000017.1"/>
</dbReference>
<gene>
    <name evidence="2" type="ORF">ID09_05430</name>
</gene>
<sequence length="239" mass="26789">MVTLIKNEIKRFVGTPTALLLLGITFCLQMLGTVFIIKSLDVQVGDIAQTPFQKSMIIFLGFSGLVSLVVNGITNFFVTSSEHNNHTWELLLLGIGKKNKILFSKYFTVILSFIFYQLLSTIFFVIVTQTYLSLTIDWSTVFLVLSSAIFFSLLTITLQFCTHLLEKNSLSALSSVIILILLQTLFASNTIFIYVFPINGISYLITSSILNPIIILVITLENIIWSGAVLLVVFKKFHL</sequence>
<evidence type="ECO:0000313" key="2">
    <source>
        <dbReference type="EMBL" id="AIG43497.1"/>
    </source>
</evidence>
<evidence type="ECO:0000256" key="1">
    <source>
        <dbReference type="SAM" id="Phobius"/>
    </source>
</evidence>
<feature type="transmembrane region" description="Helical" evidence="1">
    <location>
        <begin position="138"/>
        <end position="158"/>
    </location>
</feature>
<dbReference type="EMBL" id="CP008921">
    <property type="protein sequence ID" value="AIG43497.1"/>
    <property type="molecule type" value="Genomic_DNA"/>
</dbReference>
<organism evidence="2 3">
    <name type="scientific">Streptococcus suis 6407</name>
    <dbReference type="NCBI Taxonomy" id="1214179"/>
    <lineage>
        <taxon>Bacteria</taxon>
        <taxon>Bacillati</taxon>
        <taxon>Bacillota</taxon>
        <taxon>Bacilli</taxon>
        <taxon>Lactobacillales</taxon>
        <taxon>Streptococcaceae</taxon>
        <taxon>Streptococcus</taxon>
    </lineage>
</organism>
<keyword evidence="1" id="KW-0812">Transmembrane</keyword>
<feature type="transmembrane region" description="Helical" evidence="1">
    <location>
        <begin position="57"/>
        <end position="78"/>
    </location>
</feature>
<dbReference type="Proteomes" id="UP000028185">
    <property type="component" value="Chromosome"/>
</dbReference>